<sequence length="154" mass="16595" precursor="true">MKKIILTVAAFFAFGIGTGFAAPINNLANGQTAVGYLHDSLYIEHKLNNNLTLGLEKHDIYGQYAITNNIRAIIGSRDYHSDSSIYVGAAYNTSLAPNIDGYVSLVGSSDFAEAQVGANVNVAPNVDINVDYTAFRPDHGSDRNRFGLGATFKF</sequence>
<reference evidence="2 3" key="1">
    <citation type="journal article" date="2012" name="J. Bacteriol.">
        <title>Draft Genome Sequences for Two Metal-Reducing Pelosinus fermentans Strains Isolated from a Cr(VI)-Contaminated Site and for Type Strain R7.</title>
        <authorList>
            <person name="Brown S.D."/>
            <person name="Podar M."/>
            <person name="Klingeman D.M."/>
            <person name="Johnson C.M."/>
            <person name="Yang Z.K."/>
            <person name="Utturkar S.M."/>
            <person name="Land M.L."/>
            <person name="Mosher J.J."/>
            <person name="Hurt R.A.Jr."/>
            <person name="Phelps T.J."/>
            <person name="Palumbo A.V."/>
            <person name="Arkin A.P."/>
            <person name="Hazen T.C."/>
            <person name="Elias D.A."/>
        </authorList>
    </citation>
    <scope>NUCLEOTIDE SEQUENCE [LARGE SCALE GENOMIC DNA]</scope>
    <source>
        <strain evidence="2 3">B4</strain>
    </source>
</reference>
<dbReference type="AlphaFoldDB" id="I8RE15"/>
<dbReference type="RefSeq" id="WP_007938473.1">
    <property type="nucleotide sequence ID" value="NZ_AKVJ01000076.1"/>
</dbReference>
<feature type="signal peptide" evidence="1">
    <location>
        <begin position="1"/>
        <end position="21"/>
    </location>
</feature>
<protein>
    <recommendedName>
        <fullName evidence="4">Outer membrane insertion C-terminal signal</fullName>
    </recommendedName>
</protein>
<evidence type="ECO:0008006" key="4">
    <source>
        <dbReference type="Google" id="ProtNLM"/>
    </source>
</evidence>
<proteinExistence type="predicted"/>
<name>I8RE15_9FIRM</name>
<organism evidence="2 3">
    <name type="scientific">Pelosinus fermentans B4</name>
    <dbReference type="NCBI Taxonomy" id="1149862"/>
    <lineage>
        <taxon>Bacteria</taxon>
        <taxon>Bacillati</taxon>
        <taxon>Bacillota</taxon>
        <taxon>Negativicutes</taxon>
        <taxon>Selenomonadales</taxon>
        <taxon>Sporomusaceae</taxon>
        <taxon>Pelosinus</taxon>
    </lineage>
</organism>
<dbReference type="Proteomes" id="UP000004324">
    <property type="component" value="Unassembled WGS sequence"/>
</dbReference>
<dbReference type="SUPFAM" id="SSF56925">
    <property type="entry name" value="OMPA-like"/>
    <property type="match status" value="1"/>
</dbReference>
<comment type="caution">
    <text evidence="2">The sequence shown here is derived from an EMBL/GenBank/DDBJ whole genome shotgun (WGS) entry which is preliminary data.</text>
</comment>
<evidence type="ECO:0000313" key="3">
    <source>
        <dbReference type="Proteomes" id="UP000004324"/>
    </source>
</evidence>
<gene>
    <name evidence="2" type="ORF">FB4_1429</name>
</gene>
<dbReference type="OrthoDB" id="1623865at2"/>
<keyword evidence="1" id="KW-0732">Signal</keyword>
<feature type="chain" id="PRO_5003713963" description="Outer membrane insertion C-terminal signal" evidence="1">
    <location>
        <begin position="22"/>
        <end position="154"/>
    </location>
</feature>
<dbReference type="InterPro" id="IPR011250">
    <property type="entry name" value="OMP/PagP_B-barrel"/>
</dbReference>
<keyword evidence="3" id="KW-1185">Reference proteome</keyword>
<accession>I8RE15</accession>
<evidence type="ECO:0000313" key="2">
    <source>
        <dbReference type="EMBL" id="EIW15740.1"/>
    </source>
</evidence>
<evidence type="ECO:0000256" key="1">
    <source>
        <dbReference type="SAM" id="SignalP"/>
    </source>
</evidence>
<dbReference type="PATRIC" id="fig|1149862.3.peg.4458"/>
<dbReference type="EMBL" id="AKVJ01000076">
    <property type="protein sequence ID" value="EIW15740.1"/>
    <property type="molecule type" value="Genomic_DNA"/>
</dbReference>